<name>E9AVQ4_LEIMU</name>
<feature type="region of interest" description="Disordered" evidence="1">
    <location>
        <begin position="798"/>
        <end position="859"/>
    </location>
</feature>
<evidence type="ECO:0000256" key="1">
    <source>
        <dbReference type="SAM" id="MobiDB-lite"/>
    </source>
</evidence>
<feature type="compositionally biased region" description="Basic and acidic residues" evidence="1">
    <location>
        <begin position="418"/>
        <end position="433"/>
    </location>
</feature>
<feature type="compositionally biased region" description="Low complexity" evidence="1">
    <location>
        <begin position="135"/>
        <end position="144"/>
    </location>
</feature>
<evidence type="ECO:0000313" key="3">
    <source>
        <dbReference type="Proteomes" id="UP000007259"/>
    </source>
</evidence>
<feature type="region of interest" description="Disordered" evidence="1">
    <location>
        <begin position="1171"/>
        <end position="1245"/>
    </location>
</feature>
<feature type="compositionally biased region" description="Low complexity" evidence="1">
    <location>
        <begin position="830"/>
        <end position="840"/>
    </location>
</feature>
<protein>
    <submittedName>
        <fullName evidence="2">5'a2rel-related protein</fullName>
    </submittedName>
</protein>
<feature type="region of interest" description="Disordered" evidence="1">
    <location>
        <begin position="94"/>
        <end position="144"/>
    </location>
</feature>
<feature type="compositionally biased region" description="Basic and acidic residues" evidence="1">
    <location>
        <begin position="170"/>
        <end position="195"/>
    </location>
</feature>
<evidence type="ECO:0000313" key="2">
    <source>
        <dbReference type="EMBL" id="CBZ27037.1"/>
    </source>
</evidence>
<feature type="compositionally biased region" description="Low complexity" evidence="1">
    <location>
        <begin position="402"/>
        <end position="417"/>
    </location>
</feature>
<feature type="compositionally biased region" description="Low complexity" evidence="1">
    <location>
        <begin position="1171"/>
        <end position="1192"/>
    </location>
</feature>
<dbReference type="RefSeq" id="XP_003875526.1">
    <property type="nucleotide sequence ID" value="XM_003875477.1"/>
</dbReference>
<dbReference type="PhylomeDB" id="E9AVQ4"/>
<feature type="region of interest" description="Disordered" evidence="1">
    <location>
        <begin position="725"/>
        <end position="745"/>
    </location>
</feature>
<feature type="compositionally biased region" description="Polar residues" evidence="1">
    <location>
        <begin position="231"/>
        <end position="241"/>
    </location>
</feature>
<feature type="compositionally biased region" description="Low complexity" evidence="1">
    <location>
        <begin position="258"/>
        <end position="299"/>
    </location>
</feature>
<sequence length="1358" mass="139677">MARATRAGDPRAFARTESPSPLRRAAQEALATGNAERNAATEASPNTEVSGARCGLLGTLALPSFPGDGGQEVMDNRPRSERALRLARVTNTATLSSPPALSSTSTSAVPLPGPPPLSSASCASVPVQQQRLQLPSHSPESMSSASLSRPVVWRESLSGASVTAATSSDSYDRGDAHDYHCSRRQRSDSRYRAVSDVDDGDGTTSSSPGLTETNGARPPSHAPAPLHPSSFLTQTLQHACHSSQSSSDSAKERRPGEAQQADAARQAVDSSQASSPAPSPLTSRSPSLSAPPSAQLPPRRTAEETRRDNRGKGDGSGAARRILPHGTCPAVTEVAELQLPLATPTESAVDCGGSGAAAVAGESPPPLPPALWGADDGASSPHASRCGSHRPSKSSATGAHGVARQAAASEADVASEARAGDGEARASRERKELPAAASLRDGVAAALKVDGARRGAASSTDAPRHAQPPPPQLRALDRWRSRASVVGGATAETAALSSPLPAATHSPRGSAAERVTECDDGHPPQSARGCGETANSPLKGGVNVARWVRSTVGREADLSRASLSAPPACKAAEARVCAPRTNLGSASTASASGAAGTFCDSEPPRVVAVPLATLPHRTPPREALPPAVLTEVAQSCASAALVSRRQAYQSVTAVSWTSSSRSRVRLTFITSPVQVRRARKAGDELAVGGAAHVDPRDGSSGARWREAGSAGEAFLVRSGDARRVETASVPQHAHPLRSSSSGQRALRPGLAAVLAPRAAPMCSSASSAEVDGADEDEETRIVARTWRPVTCLESVRDDARRRSTGDDCPSNWGAAGAHRWGQGPHHPRAAQRPAAIAGAPSGRHQRQPASRPRDDSHGRVLPIEASPLASSVSLAAETTTGVGASARQACSAATWRAGVASDGVGGRVLSSTTLAPGYAAVYSPRMLATRVLEARKVLLGTPGAAAPAAATSGCPPGPSGALPPHCGSRAMPAVGATVAAAASTSGGVASWSPSSLPSPPHAHIDLKERSADDVVMPATTAAAAPWSLYLSGSPDAEESTRHRTALPRQPTRGQQHLHKQPDLPADTSPYPVARRIPFGFAAGTLAGAASAQAVSPSPDGRLRNCQTRTASPAAGASAPVPGAHHHTEDGYQRSRRPPCHAPAVEQRNVTASAHSSPIVARSAAASVAAPLGRTPTTFSPTTASSSAPRASSVGTAQGRHQSIPSPEHHAVLHAAGAGSQASERARSTSRRFPTAATHADQSHDVLDVRQKRPPHILAQQELIQEEAFRRRYISMQEDHRFAVEVAELNYQRAVEYVHQISAAGVVAAPGRRSGHCAAPLTTGCDAEPLVGLQRVRRDQTAMTATLSALAEELAALSP</sequence>
<dbReference type="Proteomes" id="UP000007259">
    <property type="component" value="Chromosome 22"/>
</dbReference>
<feature type="region of interest" description="Disordered" evidence="1">
    <location>
        <begin position="345"/>
        <end position="539"/>
    </location>
</feature>
<feature type="region of interest" description="Disordered" evidence="1">
    <location>
        <begin position="1"/>
        <end position="51"/>
    </location>
</feature>
<organism evidence="2 3">
    <name type="scientific">Leishmania mexicana (strain MHOM/GT/2001/U1103)</name>
    <dbReference type="NCBI Taxonomy" id="929439"/>
    <lineage>
        <taxon>Eukaryota</taxon>
        <taxon>Discoba</taxon>
        <taxon>Euglenozoa</taxon>
        <taxon>Kinetoplastea</taxon>
        <taxon>Metakinetoplastina</taxon>
        <taxon>Trypanosomatida</taxon>
        <taxon>Trypanosomatidae</taxon>
        <taxon>Leishmaniinae</taxon>
        <taxon>Leishmania</taxon>
    </lineage>
</organism>
<dbReference type="OrthoDB" id="267920at2759"/>
<dbReference type="OMA" id="ISMQEDH"/>
<dbReference type="EMBL" id="FR799575">
    <property type="protein sequence ID" value="CBZ27037.1"/>
    <property type="molecule type" value="Genomic_DNA"/>
</dbReference>
<dbReference type="GeneID" id="13454125"/>
<feature type="compositionally biased region" description="Low complexity" evidence="1">
    <location>
        <begin position="118"/>
        <end position="127"/>
    </location>
</feature>
<feature type="compositionally biased region" description="Low complexity" evidence="1">
    <location>
        <begin position="94"/>
        <end position="110"/>
    </location>
</feature>
<keyword evidence="3" id="KW-1185">Reference proteome</keyword>
<feature type="region of interest" description="Disordered" evidence="1">
    <location>
        <begin position="161"/>
        <end position="325"/>
    </location>
</feature>
<gene>
    <name evidence="2" type="ORF">LMXM_22_0700</name>
</gene>
<reference evidence="2 3" key="1">
    <citation type="journal article" date="2011" name="Genome Res.">
        <title>Chromosome and gene copy number variation allow major structural change between species and strains of Leishmania.</title>
        <authorList>
            <person name="Rogers M.B."/>
            <person name="Hilley J.D."/>
            <person name="Dickens N.J."/>
            <person name="Wilkes J."/>
            <person name="Bates P.A."/>
            <person name="Depledge D.P."/>
            <person name="Harris D."/>
            <person name="Her Y."/>
            <person name="Herzyk P."/>
            <person name="Imamura H."/>
            <person name="Otto T.D."/>
            <person name="Sanders M."/>
            <person name="Seeger K."/>
            <person name="Dujardin J.C."/>
            <person name="Berriman M."/>
            <person name="Smith D.F."/>
            <person name="Hertz-Fowler C."/>
            <person name="Mottram J.C."/>
        </authorList>
    </citation>
    <scope>NUCLEOTIDE SEQUENCE [LARGE SCALE GENOMIC DNA]</scope>
    <source>
        <strain evidence="2 3">MHOM/GT/2001/U1103</strain>
    </source>
</reference>
<dbReference type="VEuPathDB" id="TriTrypDB:LmxM.22.0700"/>
<feature type="region of interest" description="Disordered" evidence="1">
    <location>
        <begin position="1032"/>
        <end position="1066"/>
    </location>
</feature>
<accession>E9AVQ4</accession>
<feature type="compositionally biased region" description="Low complexity" evidence="1">
    <location>
        <begin position="1110"/>
        <end position="1122"/>
    </location>
</feature>
<feature type="compositionally biased region" description="Polar residues" evidence="1">
    <location>
        <begin position="1193"/>
        <end position="1204"/>
    </location>
</feature>
<proteinExistence type="predicted"/>
<feature type="compositionally biased region" description="Basic and acidic residues" evidence="1">
    <location>
        <begin position="1"/>
        <end position="14"/>
    </location>
</feature>
<feature type="region of interest" description="Disordered" evidence="1">
    <location>
        <begin position="1091"/>
        <end position="1156"/>
    </location>
</feature>
<dbReference type="KEGG" id="lmi:LMXM_22_0700"/>
<feature type="compositionally biased region" description="Basic and acidic residues" evidence="1">
    <location>
        <begin position="300"/>
        <end position="313"/>
    </location>
</feature>